<accession>A0ABQ6P6K6</accession>
<dbReference type="Proteomes" id="UP001187221">
    <property type="component" value="Unassembled WGS sequence"/>
</dbReference>
<keyword evidence="3" id="KW-1185">Reference proteome</keyword>
<feature type="chain" id="PRO_5046856354" evidence="1">
    <location>
        <begin position="30"/>
        <end position="422"/>
    </location>
</feature>
<gene>
    <name evidence="2" type="ORF">NUTIK01_07740</name>
</gene>
<sequence length="422" mass="45448">MRVLSARCSILAPVLSSLALALLACPAQADPLPPEPTKAEQVFHQHLLTLDTHLDTPASLVLPGWSIMARHAVRDDGTQVDVPRMEQGGLDGGFWAIYTPQGPLDPVHTRAARDYAFARAVAIHDMVAANPKAFALADRAADAAPIAASGRRVVFLSIENAWPLGDDPTLLQTFHALGVRMAGFAHFKTNQFADSATDAPRWDGLSPEGVQLLAQMNRLGVVPDLSHSSDRALDDALRLSKTPVILSHSGCRAVYDHPRNIDDAHLRALAAQGGVIQINSVYVKALPQSAGRKAALADLEQRYPEDRVLSVAERADYLARRHRIDHDWPEVRAGFDDFMANLLHALAIVGPDHVGIGMDWDGGGGVRGLEDVADLPRVTAALRRNGYGEADIAKIWSGNVLRVLAAAEAEAKKEQEKGQGAD</sequence>
<protein>
    <submittedName>
        <fullName evidence="2">Dipeptidase</fullName>
    </submittedName>
</protein>
<organism evidence="2 3">
    <name type="scientific">Novosphingobium pituita</name>
    <dbReference type="NCBI Taxonomy" id="3056842"/>
    <lineage>
        <taxon>Bacteria</taxon>
        <taxon>Pseudomonadati</taxon>
        <taxon>Pseudomonadota</taxon>
        <taxon>Alphaproteobacteria</taxon>
        <taxon>Sphingomonadales</taxon>
        <taxon>Sphingomonadaceae</taxon>
        <taxon>Novosphingobium</taxon>
    </lineage>
</organism>
<evidence type="ECO:0000313" key="2">
    <source>
        <dbReference type="EMBL" id="GMM59997.1"/>
    </source>
</evidence>
<evidence type="ECO:0000256" key="1">
    <source>
        <dbReference type="SAM" id="SignalP"/>
    </source>
</evidence>
<reference evidence="2 3" key="1">
    <citation type="submission" date="2023-06" db="EMBL/GenBank/DDBJ databases">
        <title>Draft genome sequence of Novosphingobium sp. strain IK01.</title>
        <authorList>
            <person name="Hatamoto M."/>
            <person name="Ikarashi T."/>
            <person name="Yamaguchi T."/>
        </authorList>
    </citation>
    <scope>NUCLEOTIDE SEQUENCE [LARGE SCALE GENOMIC DNA]</scope>
    <source>
        <strain evidence="2 3">IK01</strain>
    </source>
</reference>
<dbReference type="PANTHER" id="PTHR10443:SF12">
    <property type="entry name" value="DIPEPTIDASE"/>
    <property type="match status" value="1"/>
</dbReference>
<dbReference type="Pfam" id="PF01244">
    <property type="entry name" value="Peptidase_M19"/>
    <property type="match status" value="1"/>
</dbReference>
<keyword evidence="1" id="KW-0732">Signal</keyword>
<dbReference type="PROSITE" id="PS51257">
    <property type="entry name" value="PROKAR_LIPOPROTEIN"/>
    <property type="match status" value="1"/>
</dbReference>
<evidence type="ECO:0000313" key="3">
    <source>
        <dbReference type="Proteomes" id="UP001187221"/>
    </source>
</evidence>
<dbReference type="PROSITE" id="PS51365">
    <property type="entry name" value="RENAL_DIPEPTIDASE_2"/>
    <property type="match status" value="1"/>
</dbReference>
<proteinExistence type="predicted"/>
<dbReference type="CDD" id="cd01301">
    <property type="entry name" value="rDP_like"/>
    <property type="match status" value="1"/>
</dbReference>
<dbReference type="Gene3D" id="1.10.287.650">
    <property type="entry name" value="L27 domain"/>
    <property type="match status" value="1"/>
</dbReference>
<feature type="signal peptide" evidence="1">
    <location>
        <begin position="1"/>
        <end position="29"/>
    </location>
</feature>
<dbReference type="InterPro" id="IPR032466">
    <property type="entry name" value="Metal_Hydrolase"/>
</dbReference>
<dbReference type="SUPFAM" id="SSF51556">
    <property type="entry name" value="Metallo-dependent hydrolases"/>
    <property type="match status" value="1"/>
</dbReference>
<dbReference type="Gene3D" id="3.20.20.140">
    <property type="entry name" value="Metal-dependent hydrolases"/>
    <property type="match status" value="1"/>
</dbReference>
<comment type="caution">
    <text evidence="2">The sequence shown here is derived from an EMBL/GenBank/DDBJ whole genome shotgun (WGS) entry which is preliminary data.</text>
</comment>
<dbReference type="RefSeq" id="WP_317973821.1">
    <property type="nucleotide sequence ID" value="NZ_BTFW01000001.1"/>
</dbReference>
<dbReference type="InterPro" id="IPR008257">
    <property type="entry name" value="Pept_M19"/>
</dbReference>
<dbReference type="EMBL" id="BTFW01000001">
    <property type="protein sequence ID" value="GMM59997.1"/>
    <property type="molecule type" value="Genomic_DNA"/>
</dbReference>
<name>A0ABQ6P6K6_9SPHN</name>
<dbReference type="PANTHER" id="PTHR10443">
    <property type="entry name" value="MICROSOMAL DIPEPTIDASE"/>
    <property type="match status" value="1"/>
</dbReference>